<feature type="compositionally biased region" description="Acidic residues" evidence="4">
    <location>
        <begin position="195"/>
        <end position="208"/>
    </location>
</feature>
<feature type="compositionally biased region" description="Low complexity" evidence="4">
    <location>
        <begin position="934"/>
        <end position="945"/>
    </location>
</feature>
<feature type="compositionally biased region" description="Gly residues" evidence="4">
    <location>
        <begin position="894"/>
        <end position="933"/>
    </location>
</feature>
<evidence type="ECO:0000256" key="1">
    <source>
        <dbReference type="ARBA" id="ARBA00022574"/>
    </source>
</evidence>
<evidence type="ECO:0000313" key="7">
    <source>
        <dbReference type="Proteomes" id="UP001176521"/>
    </source>
</evidence>
<feature type="compositionally biased region" description="Low complexity" evidence="4">
    <location>
        <begin position="640"/>
        <end position="655"/>
    </location>
</feature>
<protein>
    <recommendedName>
        <fullName evidence="5">CTLH domain-containing protein</fullName>
    </recommendedName>
</protein>
<dbReference type="InterPro" id="IPR006595">
    <property type="entry name" value="CTLH_C"/>
</dbReference>
<evidence type="ECO:0000259" key="5">
    <source>
        <dbReference type="PROSITE" id="PS50897"/>
    </source>
</evidence>
<dbReference type="Gene3D" id="2.130.10.10">
    <property type="entry name" value="YVTN repeat-like/Quinoprotein amine dehydrogenase"/>
    <property type="match status" value="1"/>
</dbReference>
<dbReference type="Pfam" id="PF00400">
    <property type="entry name" value="WD40"/>
    <property type="match status" value="3"/>
</dbReference>
<evidence type="ECO:0000256" key="3">
    <source>
        <dbReference type="PROSITE-ProRule" id="PRU00221"/>
    </source>
</evidence>
<keyword evidence="1 3" id="KW-0853">WD repeat</keyword>
<dbReference type="SUPFAM" id="SSF50978">
    <property type="entry name" value="WD40 repeat-like"/>
    <property type="match status" value="1"/>
</dbReference>
<feature type="compositionally biased region" description="Basic residues" evidence="4">
    <location>
        <begin position="1"/>
        <end position="19"/>
    </location>
</feature>
<keyword evidence="7" id="KW-1185">Reference proteome</keyword>
<feature type="region of interest" description="Disordered" evidence="4">
    <location>
        <begin position="193"/>
        <end position="214"/>
    </location>
</feature>
<dbReference type="InterPro" id="IPR036322">
    <property type="entry name" value="WD40_repeat_dom_sf"/>
</dbReference>
<dbReference type="InterPro" id="IPR051350">
    <property type="entry name" value="WD_repeat-ST_regulator"/>
</dbReference>
<evidence type="ECO:0000256" key="4">
    <source>
        <dbReference type="SAM" id="MobiDB-lite"/>
    </source>
</evidence>
<evidence type="ECO:0000313" key="6">
    <source>
        <dbReference type="EMBL" id="KAK0540691.1"/>
    </source>
</evidence>
<feature type="repeat" description="WD" evidence="3">
    <location>
        <begin position="565"/>
        <end position="599"/>
    </location>
</feature>
<reference evidence="6" key="1">
    <citation type="journal article" date="2023" name="PhytoFront">
        <title>Draft Genome Resources of Seven Strains of Tilletia horrida, Causal Agent of Kernel Smut of Rice.</title>
        <authorList>
            <person name="Khanal S."/>
            <person name="Antony Babu S."/>
            <person name="Zhou X.G."/>
        </authorList>
    </citation>
    <scope>NUCLEOTIDE SEQUENCE</scope>
    <source>
        <strain evidence="6">TX3</strain>
    </source>
</reference>
<keyword evidence="2" id="KW-0677">Repeat</keyword>
<gene>
    <name evidence="6" type="ORF">OC842_000366</name>
</gene>
<dbReference type="GO" id="GO:0043161">
    <property type="term" value="P:proteasome-mediated ubiquitin-dependent protein catabolic process"/>
    <property type="evidence" value="ECO:0007669"/>
    <property type="project" value="TreeGrafter"/>
</dbReference>
<name>A0AAN6GIC5_9BASI</name>
<dbReference type="PROSITE" id="PS50082">
    <property type="entry name" value="WD_REPEATS_2"/>
    <property type="match status" value="3"/>
</dbReference>
<dbReference type="PROSITE" id="PS50294">
    <property type="entry name" value="WD_REPEATS_REGION"/>
    <property type="match status" value="2"/>
</dbReference>
<dbReference type="GO" id="GO:0034657">
    <property type="term" value="C:GID complex"/>
    <property type="evidence" value="ECO:0007669"/>
    <property type="project" value="TreeGrafter"/>
</dbReference>
<dbReference type="SMART" id="SM00320">
    <property type="entry name" value="WD40"/>
    <property type="match status" value="5"/>
</dbReference>
<accession>A0AAN6GIC5</accession>
<feature type="region of interest" description="Disordered" evidence="4">
    <location>
        <begin position="1"/>
        <end position="53"/>
    </location>
</feature>
<evidence type="ECO:0000256" key="2">
    <source>
        <dbReference type="ARBA" id="ARBA00022737"/>
    </source>
</evidence>
<organism evidence="6 7">
    <name type="scientific">Tilletia horrida</name>
    <dbReference type="NCBI Taxonomy" id="155126"/>
    <lineage>
        <taxon>Eukaryota</taxon>
        <taxon>Fungi</taxon>
        <taxon>Dikarya</taxon>
        <taxon>Basidiomycota</taxon>
        <taxon>Ustilaginomycotina</taxon>
        <taxon>Exobasidiomycetes</taxon>
        <taxon>Tilletiales</taxon>
        <taxon>Tilletiaceae</taxon>
        <taxon>Tilletia</taxon>
    </lineage>
</organism>
<sequence length="976" mass="102695">MTRRARAPRNPLRKLSRPRPPHDEDGRPPKRQRQLSPADQPAPSTSASSSSNTLHLPASYLYSHLQGGSSSSQDAFDPLAAGNNDAAATAAAAAAAAAAMKAALTPPTVEQPSASASAMSASASSSSSAAAAAAAAAVDLALSKPSAYDLSADSTLSAATTSNGTTVPAAAAGGAPSSRTLRNGKGVAIAGAALSDDDEEESSEGEDGDSFHPIFEGSMIDQKELVRLTLQSLRDLGFESAAQALEKESGVKLEHPSITAFRTAVLSGEWKNADRLLMDGLRHAAARRLRHAGGAAAAIVPAKSSSGGGASSSRVRASSSSSSSINVNCVLRDPETQSLESIKFALQQQRFLELLEAGHNKKALSVLRDRLTPLNYGSERLHQLSSLMMCESPEQLRARARWDGANGHSRHDLLQEIESAVLPTVMIPSRRLPQLLEQAQMLQKQMDPYYNLDSTTEHLSLYVDIQSDRSGFPSQPTFKLYEHDHEVWTLDFSPDGTRLASGGKDQQVITYSVSPTSVEKLHVYGPFLAGGVSCVRWSPDSRRILCAAEEAVYLIDTTDGSHKVFKEHIYRITAVAWLPSGTGFVTGSMDGKVLFWNLNGQVTRKWEISPYRVLGLDVSANGRRMVVISYRVQPPAQEHSSASSVSYSESPSPISTTVGHHEDGRAGLSALMRAGQERNRIYFYDLESFSTIGMAGTTEEMTCASISKDSRYVLINKRPNETQVWDIELQEAVQVYQGHTIFQNVIGACFGGAEKSNFIITGSEDAKIYIYHRASGRTLERLSHGTGCVNSVAWHPTNKAMFASASDDSSVCVWQPGERRRGGGAGLNGAAGASGSGSGLAGLGHPSSSSNGFRRTSSGSALGGGLGAGDRSDARRKSEGMSGLLGGHHHHHGGGGGPSGSGAGGSGGNGSGSRGGEGRTGAAGAGGHSGHGQGSSSESDSAMGGPIPFPWAVSPLRRDSMEDVSMMDEGMYDEAM</sequence>
<feature type="region of interest" description="Disordered" evidence="4">
    <location>
        <begin position="159"/>
        <end position="178"/>
    </location>
</feature>
<dbReference type="AlphaFoldDB" id="A0AAN6GIC5"/>
<comment type="caution">
    <text evidence="6">The sequence shown here is derived from an EMBL/GenBank/DDBJ whole genome shotgun (WGS) entry which is preliminary data.</text>
</comment>
<dbReference type="InterPro" id="IPR015943">
    <property type="entry name" value="WD40/YVTN_repeat-like_dom_sf"/>
</dbReference>
<feature type="compositionally biased region" description="Low complexity" evidence="4">
    <location>
        <begin position="36"/>
        <end position="51"/>
    </location>
</feature>
<feature type="repeat" description="WD" evidence="3">
    <location>
        <begin position="480"/>
        <end position="521"/>
    </location>
</feature>
<feature type="region of interest" description="Disordered" evidence="4">
    <location>
        <begin position="639"/>
        <end position="662"/>
    </location>
</feature>
<proteinExistence type="predicted"/>
<dbReference type="InterPro" id="IPR001680">
    <property type="entry name" value="WD40_rpt"/>
</dbReference>
<dbReference type="PROSITE" id="PS50897">
    <property type="entry name" value="CTLH"/>
    <property type="match status" value="1"/>
</dbReference>
<dbReference type="PANTHER" id="PTHR22838:SF0">
    <property type="entry name" value="WD REPEAT-CONTAINING PROTEIN 26"/>
    <property type="match status" value="1"/>
</dbReference>
<dbReference type="PROSITE" id="PS50896">
    <property type="entry name" value="LISH"/>
    <property type="match status" value="1"/>
</dbReference>
<feature type="compositionally biased region" description="Basic and acidic residues" evidence="4">
    <location>
        <begin position="870"/>
        <end position="879"/>
    </location>
</feature>
<dbReference type="EMBL" id="JAPDMQ010000009">
    <property type="protein sequence ID" value="KAK0540691.1"/>
    <property type="molecule type" value="Genomic_DNA"/>
</dbReference>
<feature type="compositionally biased region" description="Low complexity" evidence="4">
    <location>
        <begin position="843"/>
        <end position="860"/>
    </location>
</feature>
<dbReference type="PANTHER" id="PTHR22838">
    <property type="entry name" value="WD REPEAT PROTEIN 26-RELATED"/>
    <property type="match status" value="1"/>
</dbReference>
<dbReference type="InterPro" id="IPR006594">
    <property type="entry name" value="LisH"/>
</dbReference>
<dbReference type="Proteomes" id="UP001176521">
    <property type="component" value="Unassembled WGS sequence"/>
</dbReference>
<feature type="domain" description="CTLH" evidence="5">
    <location>
        <begin position="342"/>
        <end position="362"/>
    </location>
</feature>
<feature type="region of interest" description="Disordered" evidence="4">
    <location>
        <begin position="823"/>
        <end position="959"/>
    </location>
</feature>
<feature type="compositionally biased region" description="Gly residues" evidence="4">
    <location>
        <begin position="823"/>
        <end position="842"/>
    </location>
</feature>
<dbReference type="Pfam" id="PF23627">
    <property type="entry name" value="LisH_WDR26"/>
    <property type="match status" value="1"/>
</dbReference>
<feature type="repeat" description="WD" evidence="3">
    <location>
        <begin position="782"/>
        <end position="815"/>
    </location>
</feature>